<dbReference type="GO" id="GO:0004252">
    <property type="term" value="F:serine-type endopeptidase activity"/>
    <property type="evidence" value="ECO:0007669"/>
    <property type="project" value="InterPro"/>
</dbReference>
<dbReference type="InterPro" id="IPR036852">
    <property type="entry name" value="Peptidase_S8/S53_dom_sf"/>
</dbReference>
<keyword evidence="2" id="KW-1185">Reference proteome</keyword>
<keyword evidence="1" id="KW-0378">Hydrolase</keyword>
<evidence type="ECO:0000313" key="1">
    <source>
        <dbReference type="EMBL" id="GAY72080.1"/>
    </source>
</evidence>
<evidence type="ECO:0000313" key="2">
    <source>
        <dbReference type="Proteomes" id="UP000286974"/>
    </source>
</evidence>
<dbReference type="EMBL" id="BEXA01000001">
    <property type="protein sequence ID" value="GAY72080.1"/>
    <property type="molecule type" value="Genomic_DNA"/>
</dbReference>
<organism evidence="1 2">
    <name type="scientific">Lentilactobacillus kosonis</name>
    <dbReference type="NCBI Taxonomy" id="2810561"/>
    <lineage>
        <taxon>Bacteria</taxon>
        <taxon>Bacillati</taxon>
        <taxon>Bacillota</taxon>
        <taxon>Bacilli</taxon>
        <taxon>Lactobacillales</taxon>
        <taxon>Lactobacillaceae</taxon>
        <taxon>Lentilactobacillus</taxon>
    </lineage>
</organism>
<sequence>MPYQRIVSGKLINVEQERAWGDTYTAAGAQLKAGIFPGGGGGFSKLNPVPAYQAGFPGVGTFRALQLLNYKKGRFVLNAHPQVITGKKAGRNLPDVSANSDIRTGYATVATFTNKKGKNKNRLDG</sequence>
<accession>A0A401FI69</accession>
<protein>
    <submittedName>
        <fullName evidence="1">Possible periplasmic aspartyl protease</fullName>
    </submittedName>
</protein>
<dbReference type="Proteomes" id="UP000286974">
    <property type="component" value="Unassembled WGS sequence"/>
</dbReference>
<dbReference type="AlphaFoldDB" id="A0A401FI69"/>
<reference evidence="1 2" key="1">
    <citation type="submission" date="2017-11" db="EMBL/GenBank/DDBJ databases">
        <title>Draft Genome Sequence of Lactobacillus curieae NBRC 111893 isolated from Koso, a Japanese sugar-Vegetable Fermented Beverage.</title>
        <authorList>
            <person name="Chiou T.Y."/>
            <person name="Oshima K."/>
            <person name="Suda W."/>
            <person name="Hattori M."/>
            <person name="Takahashi T."/>
        </authorList>
    </citation>
    <scope>NUCLEOTIDE SEQUENCE [LARGE SCALE GENOMIC DNA]</scope>
    <source>
        <strain evidence="1 2">NBRC111893</strain>
    </source>
</reference>
<dbReference type="Gene3D" id="3.40.50.200">
    <property type="entry name" value="Peptidase S8/S53 domain"/>
    <property type="match status" value="1"/>
</dbReference>
<name>A0A401FI69_9LACO</name>
<gene>
    <name evidence="1" type="ORF">NBRC111893_226</name>
</gene>
<keyword evidence="1" id="KW-0645">Protease</keyword>
<dbReference type="GO" id="GO:0006508">
    <property type="term" value="P:proteolysis"/>
    <property type="evidence" value="ECO:0007669"/>
    <property type="project" value="UniProtKB-KW"/>
</dbReference>
<comment type="caution">
    <text evidence="1">The sequence shown here is derived from an EMBL/GenBank/DDBJ whole genome shotgun (WGS) entry which is preliminary data.</text>
</comment>
<proteinExistence type="predicted"/>